<evidence type="ECO:0000313" key="2">
    <source>
        <dbReference type="Proteomes" id="UP000054770"/>
    </source>
</evidence>
<organism evidence="1 2">
    <name type="scientific">Caballeronia choica</name>
    <dbReference type="NCBI Taxonomy" id="326476"/>
    <lineage>
        <taxon>Bacteria</taxon>
        <taxon>Pseudomonadati</taxon>
        <taxon>Pseudomonadota</taxon>
        <taxon>Betaproteobacteria</taxon>
        <taxon>Burkholderiales</taxon>
        <taxon>Burkholderiaceae</taxon>
        <taxon>Caballeronia</taxon>
    </lineage>
</organism>
<gene>
    <name evidence="1" type="ORF">AWB68_06983</name>
</gene>
<dbReference type="AlphaFoldDB" id="A0A158KSB2"/>
<accession>A0A158KSB2</accession>
<proteinExistence type="predicted"/>
<protein>
    <submittedName>
        <fullName evidence="1">Uncharacterized protein</fullName>
    </submittedName>
</protein>
<evidence type="ECO:0000313" key="1">
    <source>
        <dbReference type="EMBL" id="SAL83629.1"/>
    </source>
</evidence>
<sequence>MNHAFDNAPASFGEVLEKNLPASLHIGGKFENSSYSKLLTGPISNIASNVPERSDASSAAILGYN</sequence>
<dbReference type="Proteomes" id="UP000054770">
    <property type="component" value="Unassembled WGS sequence"/>
</dbReference>
<keyword evidence="2" id="KW-1185">Reference proteome</keyword>
<comment type="caution">
    <text evidence="1">The sequence shown here is derived from an EMBL/GenBank/DDBJ whole genome shotgun (WGS) entry which is preliminary data.</text>
</comment>
<dbReference type="EMBL" id="FCON02000141">
    <property type="protein sequence ID" value="SAL83629.1"/>
    <property type="molecule type" value="Genomic_DNA"/>
</dbReference>
<name>A0A158KSB2_9BURK</name>
<reference evidence="1" key="1">
    <citation type="submission" date="2016-01" db="EMBL/GenBank/DDBJ databases">
        <authorList>
            <person name="Peeters C."/>
        </authorList>
    </citation>
    <scope>NUCLEOTIDE SEQUENCE [LARGE SCALE GENOMIC DNA]</scope>
    <source>
        <strain evidence="1">LMG 22940</strain>
    </source>
</reference>